<evidence type="ECO:0000313" key="3">
    <source>
        <dbReference type="Proteomes" id="UP000326396"/>
    </source>
</evidence>
<feature type="region of interest" description="Disordered" evidence="1">
    <location>
        <begin position="1"/>
        <end position="151"/>
    </location>
</feature>
<comment type="caution">
    <text evidence="2">The sequence shown here is derived from an EMBL/GenBank/DDBJ whole genome shotgun (WGS) entry which is preliminary data.</text>
</comment>
<feature type="compositionally biased region" description="Polar residues" evidence="1">
    <location>
        <begin position="137"/>
        <end position="151"/>
    </location>
</feature>
<feature type="compositionally biased region" description="Low complexity" evidence="1">
    <location>
        <begin position="48"/>
        <end position="61"/>
    </location>
</feature>
<gene>
    <name evidence="2" type="ORF">E3N88_45131</name>
</gene>
<reference evidence="2 3" key="1">
    <citation type="submission" date="2019-05" db="EMBL/GenBank/DDBJ databases">
        <title>Mikania micrantha, genome provides insights into the molecular mechanism of rapid growth.</title>
        <authorList>
            <person name="Liu B."/>
        </authorList>
    </citation>
    <scope>NUCLEOTIDE SEQUENCE [LARGE SCALE GENOMIC DNA]</scope>
    <source>
        <strain evidence="2">NLD-2019</strain>
        <tissue evidence="2">Leaf</tissue>
    </source>
</reference>
<protein>
    <submittedName>
        <fullName evidence="2">Uncharacterized protein</fullName>
    </submittedName>
</protein>
<proteinExistence type="predicted"/>
<accession>A0A5N6LAN0</accession>
<name>A0A5N6LAN0_9ASTR</name>
<sequence length="170" mass="18237">MTSLSSFTPSAQSSNPNTAQPETISSQAIQLETSLPQSPSTDQHQENSDASQSAFSPSASSTIPEPPPLPKSPFTNQHQVNNSETSQCAFPSSASSTITEPPPLPLPPLQYTYNRRHTEPISTAQSAIASPHLEAQPRSQPSNLKQNPKTQTPYYALAFYTSINSPSSEP</sequence>
<evidence type="ECO:0000256" key="1">
    <source>
        <dbReference type="SAM" id="MobiDB-lite"/>
    </source>
</evidence>
<dbReference type="EMBL" id="SZYD01002141">
    <property type="protein sequence ID" value="KAC9891002.1"/>
    <property type="molecule type" value="Genomic_DNA"/>
</dbReference>
<dbReference type="AlphaFoldDB" id="A0A5N6LAN0"/>
<evidence type="ECO:0000313" key="2">
    <source>
        <dbReference type="EMBL" id="KAC9891002.1"/>
    </source>
</evidence>
<feature type="compositionally biased region" description="Polar residues" evidence="1">
    <location>
        <begin position="1"/>
        <end position="42"/>
    </location>
</feature>
<keyword evidence="3" id="KW-1185">Reference proteome</keyword>
<feature type="compositionally biased region" description="Polar residues" evidence="1">
    <location>
        <begin position="73"/>
        <end position="99"/>
    </location>
</feature>
<organism evidence="2 3">
    <name type="scientific">Mikania micrantha</name>
    <name type="common">bitter vine</name>
    <dbReference type="NCBI Taxonomy" id="192012"/>
    <lineage>
        <taxon>Eukaryota</taxon>
        <taxon>Viridiplantae</taxon>
        <taxon>Streptophyta</taxon>
        <taxon>Embryophyta</taxon>
        <taxon>Tracheophyta</taxon>
        <taxon>Spermatophyta</taxon>
        <taxon>Magnoliopsida</taxon>
        <taxon>eudicotyledons</taxon>
        <taxon>Gunneridae</taxon>
        <taxon>Pentapetalae</taxon>
        <taxon>asterids</taxon>
        <taxon>campanulids</taxon>
        <taxon>Asterales</taxon>
        <taxon>Asteraceae</taxon>
        <taxon>Asteroideae</taxon>
        <taxon>Heliantheae alliance</taxon>
        <taxon>Eupatorieae</taxon>
        <taxon>Mikania</taxon>
    </lineage>
</organism>
<dbReference type="Proteomes" id="UP000326396">
    <property type="component" value="Unassembled WGS sequence"/>
</dbReference>